<evidence type="ECO:0000256" key="1">
    <source>
        <dbReference type="SAM" id="SignalP"/>
    </source>
</evidence>
<gene>
    <name evidence="2" type="ORF">KDU71_15085</name>
</gene>
<feature type="chain" id="PRO_5037874930" evidence="1">
    <location>
        <begin position="24"/>
        <end position="107"/>
    </location>
</feature>
<accession>A0A941IYD4</accession>
<evidence type="ECO:0000313" key="2">
    <source>
        <dbReference type="EMBL" id="MBR8536895.1"/>
    </source>
</evidence>
<dbReference type="PROSITE" id="PS51257">
    <property type="entry name" value="PROKAR_LIPOPROTEIN"/>
    <property type="match status" value="1"/>
</dbReference>
<comment type="caution">
    <text evidence="2">The sequence shown here is derived from an EMBL/GenBank/DDBJ whole genome shotgun (WGS) entry which is preliminary data.</text>
</comment>
<dbReference type="EMBL" id="JAGTAR010000024">
    <property type="protein sequence ID" value="MBR8536895.1"/>
    <property type="molecule type" value="Genomic_DNA"/>
</dbReference>
<proteinExistence type="predicted"/>
<protein>
    <submittedName>
        <fullName evidence="2">Uncharacterized protein</fullName>
    </submittedName>
</protein>
<keyword evidence="3" id="KW-1185">Reference proteome</keyword>
<evidence type="ECO:0000313" key="3">
    <source>
        <dbReference type="Proteomes" id="UP000679220"/>
    </source>
</evidence>
<sequence>MKKLLKVLPFLLGVALLSSCSDDDDKETCDELTQNDKPAQCVDADITVCTGDDTYFIFNGTEYYEVSDLVNACAPGAAFEEAKMIHMQFDAVAMRLLNEARAAAICQ</sequence>
<reference evidence="2" key="2">
    <citation type="submission" date="2021-04" db="EMBL/GenBank/DDBJ databases">
        <authorList>
            <person name="Zhang T."/>
            <person name="Zhang Y."/>
            <person name="Lu D."/>
            <person name="Zuo D."/>
            <person name="Du Z."/>
        </authorList>
    </citation>
    <scope>NUCLEOTIDE SEQUENCE</scope>
    <source>
        <strain evidence="2">JR1</strain>
    </source>
</reference>
<organism evidence="2 3">
    <name type="scientific">Carboxylicivirga sediminis</name>
    <dbReference type="NCBI Taxonomy" id="2006564"/>
    <lineage>
        <taxon>Bacteria</taxon>
        <taxon>Pseudomonadati</taxon>
        <taxon>Bacteroidota</taxon>
        <taxon>Bacteroidia</taxon>
        <taxon>Marinilabiliales</taxon>
        <taxon>Marinilabiliaceae</taxon>
        <taxon>Carboxylicivirga</taxon>
    </lineage>
</organism>
<keyword evidence="1" id="KW-0732">Signal</keyword>
<dbReference type="AlphaFoldDB" id="A0A941IYD4"/>
<dbReference type="Proteomes" id="UP000679220">
    <property type="component" value="Unassembled WGS sequence"/>
</dbReference>
<reference evidence="2" key="1">
    <citation type="journal article" date="2018" name="Int. J. Syst. Evol. Microbiol.">
        <title>Carboxylicivirga sediminis sp. nov., isolated from coastal sediment.</title>
        <authorList>
            <person name="Wang F.Q."/>
            <person name="Ren L.H."/>
            <person name="Zou R.J."/>
            <person name="Sun Y.Z."/>
            <person name="Liu X.J."/>
            <person name="Jiang F."/>
            <person name="Liu L.J."/>
        </authorList>
    </citation>
    <scope>NUCLEOTIDE SEQUENCE</scope>
    <source>
        <strain evidence="2">JR1</strain>
    </source>
</reference>
<name>A0A941IYD4_9BACT</name>
<dbReference type="RefSeq" id="WP_212191921.1">
    <property type="nucleotide sequence ID" value="NZ_JAGTAR010000024.1"/>
</dbReference>
<feature type="signal peptide" evidence="1">
    <location>
        <begin position="1"/>
        <end position="23"/>
    </location>
</feature>